<evidence type="ECO:0000256" key="5">
    <source>
        <dbReference type="SAM" id="Phobius"/>
    </source>
</evidence>
<feature type="transmembrane region" description="Helical" evidence="5">
    <location>
        <begin position="197"/>
        <end position="225"/>
    </location>
</feature>
<dbReference type="PROSITE" id="PS50088">
    <property type="entry name" value="ANK_REPEAT"/>
    <property type="match status" value="1"/>
</dbReference>
<evidence type="ECO:0000256" key="2">
    <source>
        <dbReference type="ARBA" id="ARBA00023043"/>
    </source>
</evidence>
<dbReference type="EMBL" id="JAACJO010000001">
    <property type="protein sequence ID" value="KAF5363916.1"/>
    <property type="molecule type" value="Genomic_DNA"/>
</dbReference>
<feature type="repeat" description="ANK" evidence="3">
    <location>
        <begin position="412"/>
        <end position="444"/>
    </location>
</feature>
<gene>
    <name evidence="6" type="ORF">D9756_000006</name>
</gene>
<keyword evidence="5" id="KW-1133">Transmembrane helix</keyword>
<feature type="region of interest" description="Disordered" evidence="4">
    <location>
        <begin position="473"/>
        <end position="494"/>
    </location>
</feature>
<keyword evidence="2 3" id="KW-0040">ANK repeat</keyword>
<feature type="transmembrane region" description="Helical" evidence="5">
    <location>
        <begin position="141"/>
        <end position="161"/>
    </location>
</feature>
<feature type="transmembrane region" description="Helical" evidence="5">
    <location>
        <begin position="237"/>
        <end position="257"/>
    </location>
</feature>
<feature type="transmembrane region" description="Helical" evidence="5">
    <location>
        <begin position="277"/>
        <end position="296"/>
    </location>
</feature>
<evidence type="ECO:0000313" key="7">
    <source>
        <dbReference type="Proteomes" id="UP000559027"/>
    </source>
</evidence>
<keyword evidence="5" id="KW-0472">Membrane</keyword>
<evidence type="ECO:0000256" key="4">
    <source>
        <dbReference type="SAM" id="MobiDB-lite"/>
    </source>
</evidence>
<feature type="transmembrane region" description="Helical" evidence="5">
    <location>
        <begin position="21"/>
        <end position="39"/>
    </location>
</feature>
<protein>
    <submittedName>
        <fullName evidence="6">Uncharacterized protein</fullName>
    </submittedName>
</protein>
<dbReference type="PROSITE" id="PS50297">
    <property type="entry name" value="ANK_REP_REGION"/>
    <property type="match status" value="1"/>
</dbReference>
<sequence>MSVRITCLPANPDIFGIGVRTAIYAQNLLSFIPALFALQDGKVTPFELEASENQSTTTLIIAFAILLNVIIQGLSHGLINYQAAIILNLSWMNNTHLFIYSLLYAYSTVELGEEEIKQGGDRRTLRAFWLYRTKKVMKNPVFIVGSVHLALMSAVGIWLWAKPVAFSRSPLCSLSASLFVVGKQTSLGSQGLREWSLFIYSLLLLPGLNIIIPVGFFAVPVWALGRFSSFSLKRESMLRFARAGLAVLFIINIILLADTEVAITKNRALTAEGGDDWTFVQTLALLLLLIPMRNIGEILLERRVRKVGERLKAASTMGNVEMVRDAMKSGAPRSAIEPSITNALNKGHLDVVEILIENAGVDAVYPSLQATLAGYSQAEFDSRLYSAVRNQQLGVVRLLVKLRGGVNAINSDGQTPLHYAAENGHNDMVRALVELGANADVLDKAGRTALSLANDHGHMEVVNYLTKHCATQGLETNHPRETGPSIETVDEKSG</sequence>
<proteinExistence type="predicted"/>
<keyword evidence="7" id="KW-1185">Reference proteome</keyword>
<comment type="caution">
    <text evidence="6">The sequence shown here is derived from an EMBL/GenBank/DDBJ whole genome shotgun (WGS) entry which is preliminary data.</text>
</comment>
<dbReference type="InterPro" id="IPR002110">
    <property type="entry name" value="Ankyrin_rpt"/>
</dbReference>
<evidence type="ECO:0000256" key="3">
    <source>
        <dbReference type="PROSITE-ProRule" id="PRU00023"/>
    </source>
</evidence>
<reference evidence="6 7" key="1">
    <citation type="journal article" date="2020" name="ISME J.">
        <title>Uncovering the hidden diversity of litter-decomposition mechanisms in mushroom-forming fungi.</title>
        <authorList>
            <person name="Floudas D."/>
            <person name="Bentzer J."/>
            <person name="Ahren D."/>
            <person name="Johansson T."/>
            <person name="Persson P."/>
            <person name="Tunlid A."/>
        </authorList>
    </citation>
    <scope>NUCLEOTIDE SEQUENCE [LARGE SCALE GENOMIC DNA]</scope>
    <source>
        <strain evidence="6 7">CBS 146.42</strain>
    </source>
</reference>
<organism evidence="6 7">
    <name type="scientific">Leucocoprinus leucothites</name>
    <dbReference type="NCBI Taxonomy" id="201217"/>
    <lineage>
        <taxon>Eukaryota</taxon>
        <taxon>Fungi</taxon>
        <taxon>Dikarya</taxon>
        <taxon>Basidiomycota</taxon>
        <taxon>Agaricomycotina</taxon>
        <taxon>Agaricomycetes</taxon>
        <taxon>Agaricomycetidae</taxon>
        <taxon>Agaricales</taxon>
        <taxon>Agaricineae</taxon>
        <taxon>Agaricaceae</taxon>
        <taxon>Leucocoprinus</taxon>
    </lineage>
</organism>
<feature type="transmembrane region" description="Helical" evidence="5">
    <location>
        <begin position="59"/>
        <end position="79"/>
    </location>
</feature>
<dbReference type="PANTHER" id="PTHR24166:SF48">
    <property type="entry name" value="PROTEIN VAPYRIN"/>
    <property type="match status" value="1"/>
</dbReference>
<dbReference type="Pfam" id="PF12796">
    <property type="entry name" value="Ank_2"/>
    <property type="match status" value="1"/>
</dbReference>
<dbReference type="SUPFAM" id="SSF48403">
    <property type="entry name" value="Ankyrin repeat"/>
    <property type="match status" value="1"/>
</dbReference>
<dbReference type="Proteomes" id="UP000559027">
    <property type="component" value="Unassembled WGS sequence"/>
</dbReference>
<dbReference type="InterPro" id="IPR050889">
    <property type="entry name" value="Dendritic_Spine_Reg/Scaffold"/>
</dbReference>
<evidence type="ECO:0000256" key="1">
    <source>
        <dbReference type="ARBA" id="ARBA00022737"/>
    </source>
</evidence>
<evidence type="ECO:0000313" key="6">
    <source>
        <dbReference type="EMBL" id="KAF5363916.1"/>
    </source>
</evidence>
<keyword evidence="1" id="KW-0677">Repeat</keyword>
<dbReference type="SMART" id="SM00248">
    <property type="entry name" value="ANK"/>
    <property type="match status" value="4"/>
</dbReference>
<keyword evidence="5" id="KW-0812">Transmembrane</keyword>
<dbReference type="InterPro" id="IPR036770">
    <property type="entry name" value="Ankyrin_rpt-contain_sf"/>
</dbReference>
<dbReference type="AlphaFoldDB" id="A0A8H5GFA9"/>
<dbReference type="OrthoDB" id="3351993at2759"/>
<dbReference type="Gene3D" id="1.25.40.20">
    <property type="entry name" value="Ankyrin repeat-containing domain"/>
    <property type="match status" value="1"/>
</dbReference>
<accession>A0A8H5GFA9</accession>
<dbReference type="PANTHER" id="PTHR24166">
    <property type="entry name" value="ROLLING PEBBLES, ISOFORM B"/>
    <property type="match status" value="1"/>
</dbReference>
<name>A0A8H5GFA9_9AGAR</name>